<organism evidence="1 2">
    <name type="scientific">Morganella morganii</name>
    <name type="common">Proteus morganii</name>
    <dbReference type="NCBI Taxonomy" id="582"/>
    <lineage>
        <taxon>Bacteria</taxon>
        <taxon>Pseudomonadati</taxon>
        <taxon>Pseudomonadota</taxon>
        <taxon>Gammaproteobacteria</taxon>
        <taxon>Enterobacterales</taxon>
        <taxon>Morganellaceae</taxon>
        <taxon>Morganella</taxon>
    </lineage>
</organism>
<reference evidence="1" key="1">
    <citation type="submission" date="2022-08" db="EMBL/GenBank/DDBJ databases">
        <authorList>
            <person name="Dale J.L."/>
        </authorList>
    </citation>
    <scope>NUCLEOTIDE SEQUENCE</scope>
    <source>
        <strain evidence="1">2022EL-00758</strain>
    </source>
</reference>
<name>A0A8F5TRV5_MORMO</name>
<dbReference type="RefSeq" id="WP_141651472.1">
    <property type="nucleotide sequence ID" value="NZ_CABMNP010000275.1"/>
</dbReference>
<dbReference type="AlphaFoldDB" id="A0A8F5TRV5"/>
<evidence type="ECO:0000313" key="2">
    <source>
        <dbReference type="Proteomes" id="UP001076655"/>
    </source>
</evidence>
<dbReference type="Proteomes" id="UP001076655">
    <property type="component" value="Unassembled WGS sequence"/>
</dbReference>
<gene>
    <name evidence="1" type="ORF">N0392_07570</name>
</gene>
<evidence type="ECO:0000313" key="1">
    <source>
        <dbReference type="EMBL" id="MCY0789537.1"/>
    </source>
</evidence>
<comment type="caution">
    <text evidence="1">The sequence shown here is derived from an EMBL/GenBank/DDBJ whole genome shotgun (WGS) entry which is preliminary data.</text>
</comment>
<sequence length="62" mass="6745">MSELKESAIPDLTDVTVNNMKQTPHHYSVCTLAAITESEYGKGKIFSCIPDLMADLQDGGDN</sequence>
<accession>A0A8F5TRV5</accession>
<dbReference type="EMBL" id="JAPNMI010000003">
    <property type="protein sequence ID" value="MCY0789537.1"/>
    <property type="molecule type" value="Genomic_DNA"/>
</dbReference>
<protein>
    <submittedName>
        <fullName evidence="1">Uncharacterized protein</fullName>
    </submittedName>
</protein>
<proteinExistence type="predicted"/>